<dbReference type="Pfam" id="PF13205">
    <property type="entry name" value="Big_5"/>
    <property type="match status" value="1"/>
</dbReference>
<gene>
    <name evidence="3" type="ORF">HPE63_12220</name>
</gene>
<sequence length="538" mass="61329">MFKRIFAYIFLFLITAALMQCARRGRPTGGPKDVTPPVLLKAEPENMTINFNAKTIRLYFDELVKLEDVQEQLIVSPPLKYMPNITPQGGANKFIEITIKDTLLENTTYTLNFGQSIVDNNEGNAYRFLTYVFSTGSYIDSLQVQGAIKDAYNRKADEFVSVMLYEIDSAYTDSTIYRKPPNYITNTLDSAVIFTLPNLKEGKYAMFALKDENKNNMFNQNMDKIGFIADTVAIPTDSTFLLTLFKEIPDYKISVPSLTARNKIIFGYYGDGKDLDITLLSAVPDTVKTTITKERDKDTLNFWFTPFEMDSLIFTVRNDALQAIDTFTVKNRKVGIDSLNLKANQSGNLGFNTPFNIQANTPLTALDTSKISLMNKDSLAIDFTVVLDSIRSKIDFDFERQAIENYELELMPGAVTDFFGSQNDTMNIRLRTKEYADYGNLTMNIIASLEDYPLIVQLTSEKGEIKQELYAEEPKLMEFNYIEPTNYLVRVIFDANGNGIWDTGNYLKRIQPEKVSYYPDVIEIRANWEKNETFIISK</sequence>
<keyword evidence="4" id="KW-1185">Reference proteome</keyword>
<evidence type="ECO:0000313" key="3">
    <source>
        <dbReference type="EMBL" id="MBD0851436.1"/>
    </source>
</evidence>
<keyword evidence="1" id="KW-0732">Signal</keyword>
<reference evidence="3 4" key="1">
    <citation type="submission" date="2020-05" db="EMBL/GenBank/DDBJ databases">
        <title>The draft genome sequence of Maribacter arenosus CAU 1321.</title>
        <authorList>
            <person name="Mu L."/>
        </authorList>
    </citation>
    <scope>NUCLEOTIDE SEQUENCE [LARGE SCALE GENOMIC DNA]</scope>
    <source>
        <strain evidence="3 4">CAU 1321</strain>
    </source>
</reference>
<organism evidence="3 4">
    <name type="scientific">Maribacter arenosus</name>
    <dbReference type="NCBI Taxonomy" id="1854708"/>
    <lineage>
        <taxon>Bacteria</taxon>
        <taxon>Pseudomonadati</taxon>
        <taxon>Bacteroidota</taxon>
        <taxon>Flavobacteriia</taxon>
        <taxon>Flavobacteriales</taxon>
        <taxon>Flavobacteriaceae</taxon>
        <taxon>Maribacter</taxon>
    </lineage>
</organism>
<accession>A0ABR7VDM2</accession>
<evidence type="ECO:0000259" key="2">
    <source>
        <dbReference type="Pfam" id="PF13205"/>
    </source>
</evidence>
<dbReference type="EMBL" id="JABTCG010000004">
    <property type="protein sequence ID" value="MBD0851436.1"/>
    <property type="molecule type" value="Genomic_DNA"/>
</dbReference>
<dbReference type="InterPro" id="IPR032812">
    <property type="entry name" value="SbsA_Ig"/>
</dbReference>
<protein>
    <submittedName>
        <fullName evidence="3">Ig-like domain-containing protein</fullName>
    </submittedName>
</protein>
<comment type="caution">
    <text evidence="3">The sequence shown here is derived from an EMBL/GenBank/DDBJ whole genome shotgun (WGS) entry which is preliminary data.</text>
</comment>
<feature type="domain" description="SbsA Ig-like" evidence="2">
    <location>
        <begin position="33"/>
        <end position="135"/>
    </location>
</feature>
<dbReference type="RefSeq" id="WP_188314556.1">
    <property type="nucleotide sequence ID" value="NZ_JABTCG010000004.1"/>
</dbReference>
<dbReference type="Proteomes" id="UP000598350">
    <property type="component" value="Unassembled WGS sequence"/>
</dbReference>
<name>A0ABR7VDM2_9FLAO</name>
<proteinExistence type="predicted"/>
<evidence type="ECO:0000256" key="1">
    <source>
        <dbReference type="ARBA" id="ARBA00022729"/>
    </source>
</evidence>
<evidence type="ECO:0000313" key="4">
    <source>
        <dbReference type="Proteomes" id="UP000598350"/>
    </source>
</evidence>